<dbReference type="InterPro" id="IPR036388">
    <property type="entry name" value="WH-like_DNA-bd_sf"/>
</dbReference>
<organism evidence="7 8">
    <name type="scientific">Daucus carota subsp. sativus</name>
    <name type="common">Carrot</name>
    <dbReference type="NCBI Taxonomy" id="79200"/>
    <lineage>
        <taxon>Eukaryota</taxon>
        <taxon>Viridiplantae</taxon>
        <taxon>Streptophyta</taxon>
        <taxon>Embryophyta</taxon>
        <taxon>Tracheophyta</taxon>
        <taxon>Spermatophyta</taxon>
        <taxon>Magnoliopsida</taxon>
        <taxon>eudicotyledons</taxon>
        <taxon>Gunneridae</taxon>
        <taxon>Pentapetalae</taxon>
        <taxon>asterids</taxon>
        <taxon>campanulids</taxon>
        <taxon>Apiales</taxon>
        <taxon>Apiaceae</taxon>
        <taxon>Apioideae</taxon>
        <taxon>Scandiceae</taxon>
        <taxon>Daucinae</taxon>
        <taxon>Daucus</taxon>
        <taxon>Daucus sect. Daucus</taxon>
    </lineage>
</organism>
<evidence type="ECO:0000256" key="5">
    <source>
        <dbReference type="ARBA" id="ARBA00023163"/>
    </source>
</evidence>
<dbReference type="PANTHER" id="PTHR30603">
    <property type="entry name" value="RNA POLYMERASE SIGMA FACTOR RPO"/>
    <property type="match status" value="1"/>
</dbReference>
<dbReference type="InterPro" id="IPR014284">
    <property type="entry name" value="RNA_pol_sigma-70_dom"/>
</dbReference>
<evidence type="ECO:0000256" key="2">
    <source>
        <dbReference type="ARBA" id="ARBA00023015"/>
    </source>
</evidence>
<reference evidence="7" key="1">
    <citation type="journal article" date="2016" name="Nat. Genet.">
        <title>A high-quality carrot genome assembly provides new insights into carotenoid accumulation and asterid genome evolution.</title>
        <authorList>
            <person name="Iorizzo M."/>
            <person name="Ellison S."/>
            <person name="Senalik D."/>
            <person name="Zeng P."/>
            <person name="Satapoomin P."/>
            <person name="Huang J."/>
            <person name="Bowman M."/>
            <person name="Iovene M."/>
            <person name="Sanseverino W."/>
            <person name="Cavagnaro P."/>
            <person name="Yildiz M."/>
            <person name="Macko-Podgorni A."/>
            <person name="Moranska E."/>
            <person name="Grzebelus E."/>
            <person name="Grzebelus D."/>
            <person name="Ashrafi H."/>
            <person name="Zheng Z."/>
            <person name="Cheng S."/>
            <person name="Spooner D."/>
            <person name="Van Deynze A."/>
            <person name="Simon P."/>
        </authorList>
    </citation>
    <scope>NUCLEOTIDE SEQUENCE</scope>
    <source>
        <tissue evidence="7">Leaf</tissue>
    </source>
</reference>
<dbReference type="GO" id="GO:0071482">
    <property type="term" value="P:cellular response to light stimulus"/>
    <property type="evidence" value="ECO:0007669"/>
    <property type="project" value="UniProtKB-ARBA"/>
</dbReference>
<dbReference type="InterPro" id="IPR013325">
    <property type="entry name" value="RNA_pol_sigma_r2"/>
</dbReference>
<keyword evidence="4" id="KW-0238">DNA-binding</keyword>
<dbReference type="Gene3D" id="1.10.10.10">
    <property type="entry name" value="Winged helix-like DNA-binding domain superfamily/Winged helix DNA-binding domain"/>
    <property type="match status" value="2"/>
</dbReference>
<evidence type="ECO:0000313" key="8">
    <source>
        <dbReference type="Proteomes" id="UP000077755"/>
    </source>
</evidence>
<reference evidence="7" key="2">
    <citation type="submission" date="2022-03" db="EMBL/GenBank/DDBJ databases">
        <title>Draft title - Genomic analysis of global carrot germplasm unveils the trajectory of domestication and the origin of high carotenoid orange carrot.</title>
        <authorList>
            <person name="Iorizzo M."/>
            <person name="Ellison S."/>
            <person name="Senalik D."/>
            <person name="Macko-Podgorni A."/>
            <person name="Grzebelus D."/>
            <person name="Bostan H."/>
            <person name="Rolling W."/>
            <person name="Curaba J."/>
            <person name="Simon P."/>
        </authorList>
    </citation>
    <scope>NUCLEOTIDE SEQUENCE</scope>
    <source>
        <tissue evidence="7">Leaf</tissue>
    </source>
</reference>
<dbReference type="InterPro" id="IPR007624">
    <property type="entry name" value="RNA_pol_sigma70_r3"/>
</dbReference>
<comment type="similarity">
    <text evidence="1">Belongs to the sigma-70 factor family.</text>
</comment>
<keyword evidence="2" id="KW-0805">Transcription regulation</keyword>
<name>A0AAF1B344_DAUCS</name>
<evidence type="ECO:0000256" key="4">
    <source>
        <dbReference type="ARBA" id="ARBA00023125"/>
    </source>
</evidence>
<dbReference type="Pfam" id="PF04539">
    <property type="entry name" value="Sigma70_r3"/>
    <property type="match status" value="1"/>
</dbReference>
<feature type="domain" description="RNA polymerase sigma-70" evidence="6">
    <location>
        <begin position="205"/>
        <end position="218"/>
    </location>
</feature>
<dbReference type="PRINTS" id="PR00046">
    <property type="entry name" value="SIGMA70FCT"/>
</dbReference>
<evidence type="ECO:0000256" key="3">
    <source>
        <dbReference type="ARBA" id="ARBA00023082"/>
    </source>
</evidence>
<evidence type="ECO:0000256" key="1">
    <source>
        <dbReference type="ARBA" id="ARBA00007788"/>
    </source>
</evidence>
<dbReference type="InterPro" id="IPR007627">
    <property type="entry name" value="RNA_pol_sigma70_r2"/>
</dbReference>
<dbReference type="Pfam" id="PF04545">
    <property type="entry name" value="Sigma70_r4"/>
    <property type="match status" value="1"/>
</dbReference>
<dbReference type="InterPro" id="IPR013324">
    <property type="entry name" value="RNA_pol_sigma_r3/r4-like"/>
</dbReference>
<gene>
    <name evidence="7" type="ORF">DCAR_0623794</name>
</gene>
<dbReference type="InterPro" id="IPR007630">
    <property type="entry name" value="RNA_pol_sigma70_r4"/>
</dbReference>
<sequence>MAINMCSSASHSHTIYVSSLHSKSPVKPNHSTSSKICFNISSDNDVVLLAETMPFSSPDIELLEKNLCEVELERDWRDGVGVRRKKRRKRRGFEGEKDEYGDVKQVFSRSRRKAGQHLSSEEEADYILLIKEEAKLEAARRKILETTKHDPTLSQLADVVGVPKSRLDKILCGGRESRQRITESYKRLVVSIASSYQGRGLNMQDLVQEGSIGLLRGVKKFNPEKGFKLSTYVYWWIRQAISKAVASKSRTIRLPGSVCEVIPKIAEANNSLAVRLRRPPSFEEIAKSVGTTVKTVRLIYRSSKEPVSLDQAMTSQGCMSLQDIMPGPEELTPESMLIKQHKKQELEKILNQLSDRESIIVRLYYGLDGKAPRSFEEIGNVLKLSRERIRQINGTALSKLKQNTER</sequence>
<dbReference type="CDD" id="cd06171">
    <property type="entry name" value="Sigma70_r4"/>
    <property type="match status" value="1"/>
</dbReference>
<dbReference type="GO" id="GO:0016987">
    <property type="term" value="F:sigma factor activity"/>
    <property type="evidence" value="ECO:0007669"/>
    <property type="project" value="UniProtKB-KW"/>
</dbReference>
<dbReference type="InterPro" id="IPR000943">
    <property type="entry name" value="RNA_pol_sigma70"/>
</dbReference>
<keyword evidence="5" id="KW-0804">Transcription</keyword>
<dbReference type="Gene3D" id="1.10.601.10">
    <property type="entry name" value="RNA Polymerase Primary Sigma Factor"/>
    <property type="match status" value="1"/>
</dbReference>
<dbReference type="InterPro" id="IPR050239">
    <property type="entry name" value="Sigma-70_RNA_pol_init_factors"/>
</dbReference>
<evidence type="ECO:0000313" key="7">
    <source>
        <dbReference type="EMBL" id="WOH04385.1"/>
    </source>
</evidence>
<dbReference type="NCBIfam" id="TIGR02937">
    <property type="entry name" value="sigma70-ECF"/>
    <property type="match status" value="1"/>
</dbReference>
<dbReference type="SUPFAM" id="SSF88946">
    <property type="entry name" value="Sigma2 domain of RNA polymerase sigma factors"/>
    <property type="match status" value="1"/>
</dbReference>
<dbReference type="Proteomes" id="UP000077755">
    <property type="component" value="Chromosome 6"/>
</dbReference>
<dbReference type="KEGG" id="dcr:108228186"/>
<dbReference type="EMBL" id="CP093348">
    <property type="protein sequence ID" value="WOH04385.1"/>
    <property type="molecule type" value="Genomic_DNA"/>
</dbReference>
<dbReference type="GO" id="GO:0003677">
    <property type="term" value="F:DNA binding"/>
    <property type="evidence" value="ECO:0007669"/>
    <property type="project" value="UniProtKB-KW"/>
</dbReference>
<keyword evidence="3" id="KW-0731">Sigma factor</keyword>
<proteinExistence type="inferred from homology"/>
<evidence type="ECO:0000259" key="6">
    <source>
        <dbReference type="PROSITE" id="PS00715"/>
    </source>
</evidence>
<dbReference type="GO" id="GO:0006352">
    <property type="term" value="P:DNA-templated transcription initiation"/>
    <property type="evidence" value="ECO:0007669"/>
    <property type="project" value="InterPro"/>
</dbReference>
<dbReference type="AlphaFoldDB" id="A0AAF1B344"/>
<dbReference type="SUPFAM" id="SSF88659">
    <property type="entry name" value="Sigma3 and sigma4 domains of RNA polymerase sigma factors"/>
    <property type="match status" value="2"/>
</dbReference>
<protein>
    <recommendedName>
        <fullName evidence="6">RNA polymerase sigma-70 domain-containing protein</fullName>
    </recommendedName>
</protein>
<keyword evidence="8" id="KW-1185">Reference proteome</keyword>
<dbReference type="Pfam" id="PF04542">
    <property type="entry name" value="Sigma70_r2"/>
    <property type="match status" value="1"/>
</dbReference>
<dbReference type="PROSITE" id="PS00715">
    <property type="entry name" value="SIGMA70_1"/>
    <property type="match status" value="1"/>
</dbReference>
<dbReference type="PANTHER" id="PTHR30603:SF47">
    <property type="entry name" value="RNA POLYMERASE SIGMA FACTOR SIGD, CHLOROPLASTIC"/>
    <property type="match status" value="1"/>
</dbReference>
<accession>A0AAF1B344</accession>